<dbReference type="Pfam" id="PF03583">
    <property type="entry name" value="LIP"/>
    <property type="match status" value="1"/>
</dbReference>
<evidence type="ECO:0000256" key="2">
    <source>
        <dbReference type="PIRNR" id="PIRNR029171"/>
    </source>
</evidence>
<dbReference type="EMBL" id="MSFO01000001">
    <property type="protein sequence ID" value="PLB53617.1"/>
    <property type="molecule type" value="Genomic_DNA"/>
</dbReference>
<dbReference type="RefSeq" id="XP_024708919.1">
    <property type="nucleotide sequence ID" value="XM_024854210.1"/>
</dbReference>
<dbReference type="GeneID" id="36561916"/>
<keyword evidence="1" id="KW-0378">Hydrolase</keyword>
<accession>A0A2I2GL88</accession>
<dbReference type="Proteomes" id="UP000234275">
    <property type="component" value="Unassembled WGS sequence"/>
</dbReference>
<dbReference type="VEuPathDB" id="FungiDB:P170DRAFT_504559"/>
<evidence type="ECO:0000313" key="3">
    <source>
        <dbReference type="EMBL" id="PLB53617.1"/>
    </source>
</evidence>
<dbReference type="PANTHER" id="PTHR34853:SF5">
    <property type="entry name" value="LIP-DOMAIN-CONTAINING PROTEIN-RELATED"/>
    <property type="match status" value="1"/>
</dbReference>
<dbReference type="Gene3D" id="1.10.260.130">
    <property type="match status" value="1"/>
</dbReference>
<dbReference type="GO" id="GO:0004806">
    <property type="term" value="F:triacylglycerol lipase activity"/>
    <property type="evidence" value="ECO:0007669"/>
    <property type="project" value="UniProtKB-UniRule"/>
</dbReference>
<keyword evidence="4" id="KW-1185">Reference proteome</keyword>
<name>A0A2I2GL88_9EURO</name>
<dbReference type="OrthoDB" id="2373480at2759"/>
<dbReference type="Gene3D" id="3.40.50.1820">
    <property type="entry name" value="alpha/beta hydrolase"/>
    <property type="match status" value="1"/>
</dbReference>
<comment type="caution">
    <text evidence="3">The sequence shown here is derived from an EMBL/GenBank/DDBJ whole genome shotgun (WGS) entry which is preliminary data.</text>
</comment>
<dbReference type="GO" id="GO:0016042">
    <property type="term" value="P:lipid catabolic process"/>
    <property type="evidence" value="ECO:0007669"/>
    <property type="project" value="UniProtKB-UniRule"/>
</dbReference>
<dbReference type="SUPFAM" id="SSF53474">
    <property type="entry name" value="alpha/beta-Hydrolases"/>
    <property type="match status" value="1"/>
</dbReference>
<protein>
    <submittedName>
        <fullName evidence="3">Putative lipase 2</fullName>
    </submittedName>
</protein>
<feature type="signal peptide" evidence="2">
    <location>
        <begin position="1"/>
        <end position="21"/>
    </location>
</feature>
<dbReference type="InterPro" id="IPR005152">
    <property type="entry name" value="Lipase_secreted"/>
</dbReference>
<sequence>MIISLLRAGLWAACLTSMTSALVPPSQDPWYRQPENISAYAPGETIRARPVASELEPYTPVGMPISVELVHQYLYRTTDSVGKPIAAAATLIVPHNSDPSKLLAYETFYDANNPDCSPSYTLRHGSSHGNGDLMPNMTQPMDLAFLSAALQQGWWVITSDYEGLDAQFAAGYLAGYATLDSVRVALREGPALGLAQNARYAMWGYSGGALACEWAAELQPSYAPELHFEGAAIGGLLPNLTSAIDTINKGPFSGAAFVIVIGIAKAYEELHGWLGENLIEASRHQFYGSADSCVLGEFAGGMLNDIFRYFLRGKASFTDAVPSSILGSAGQMGSAGVPRMPMYVYKGALDEISPIADTDELVHRYCDDSASIEYHRILAAEHLTTAVFGSVNALQWLADRLAGHEVANPDSCRTTAVPLMDLKGSAISYLGSEAVGTLTSVIGGRLNSRPSR</sequence>
<organism evidence="3 4">
    <name type="scientific">Aspergillus steynii IBT 23096</name>
    <dbReference type="NCBI Taxonomy" id="1392250"/>
    <lineage>
        <taxon>Eukaryota</taxon>
        <taxon>Fungi</taxon>
        <taxon>Dikarya</taxon>
        <taxon>Ascomycota</taxon>
        <taxon>Pezizomycotina</taxon>
        <taxon>Eurotiomycetes</taxon>
        <taxon>Eurotiomycetidae</taxon>
        <taxon>Eurotiales</taxon>
        <taxon>Aspergillaceae</taxon>
        <taxon>Aspergillus</taxon>
        <taxon>Aspergillus subgen. Circumdati</taxon>
    </lineage>
</organism>
<evidence type="ECO:0000313" key="4">
    <source>
        <dbReference type="Proteomes" id="UP000234275"/>
    </source>
</evidence>
<dbReference type="PANTHER" id="PTHR34853">
    <property type="match status" value="1"/>
</dbReference>
<gene>
    <name evidence="3" type="ORF">P170DRAFT_504559</name>
</gene>
<evidence type="ECO:0000256" key="1">
    <source>
        <dbReference type="ARBA" id="ARBA00022801"/>
    </source>
</evidence>
<comment type="similarity">
    <text evidence="2">Belongs to the AB hydrolase superfamily. Lipase family.</text>
</comment>
<dbReference type="AlphaFoldDB" id="A0A2I2GL88"/>
<reference evidence="3 4" key="1">
    <citation type="submission" date="2016-12" db="EMBL/GenBank/DDBJ databases">
        <title>The genomes of Aspergillus section Nigri reveals drivers in fungal speciation.</title>
        <authorList>
            <consortium name="DOE Joint Genome Institute"/>
            <person name="Vesth T.C."/>
            <person name="Nybo J."/>
            <person name="Theobald S."/>
            <person name="Brandl J."/>
            <person name="Frisvad J.C."/>
            <person name="Nielsen K.F."/>
            <person name="Lyhne E.K."/>
            <person name="Kogle M.E."/>
            <person name="Kuo A."/>
            <person name="Riley R."/>
            <person name="Clum A."/>
            <person name="Nolan M."/>
            <person name="Lipzen A."/>
            <person name="Salamov A."/>
            <person name="Henrissat B."/>
            <person name="Wiebenga A."/>
            <person name="De Vries R.P."/>
            <person name="Grigoriev I.V."/>
            <person name="Mortensen U.H."/>
            <person name="Andersen M.R."/>
            <person name="Baker S.E."/>
        </authorList>
    </citation>
    <scope>NUCLEOTIDE SEQUENCE [LARGE SCALE GENOMIC DNA]</scope>
    <source>
        <strain evidence="3 4">IBT 23096</strain>
    </source>
</reference>
<keyword evidence="2" id="KW-0732">Signal</keyword>
<dbReference type="PIRSF" id="PIRSF029171">
    <property type="entry name" value="Esterase_LipA"/>
    <property type="match status" value="1"/>
</dbReference>
<proteinExistence type="inferred from homology"/>
<feature type="chain" id="PRO_5013989187" evidence="2">
    <location>
        <begin position="22"/>
        <end position="452"/>
    </location>
</feature>
<dbReference type="InterPro" id="IPR029058">
    <property type="entry name" value="AB_hydrolase_fold"/>
</dbReference>